<gene>
    <name evidence="1" type="ORF">JCM5805K_1383</name>
</gene>
<organism evidence="1 2">
    <name type="scientific">Lactococcus lactis subsp. lactis</name>
    <name type="common">Streptococcus lactis</name>
    <dbReference type="NCBI Taxonomy" id="1360"/>
    <lineage>
        <taxon>Bacteria</taxon>
        <taxon>Bacillati</taxon>
        <taxon>Bacillota</taxon>
        <taxon>Bacilli</taxon>
        <taxon>Lactobacillales</taxon>
        <taxon>Streptococcaceae</taxon>
        <taxon>Lactococcus</taxon>
    </lineage>
</organism>
<reference evidence="1 2" key="1">
    <citation type="submission" date="2015-01" db="EMBL/GenBank/DDBJ databases">
        <title>Lactococcus lactis subsp.lactis JCM 5805 whole genome shotgun sequence.</title>
        <authorList>
            <person name="Fujii T."/>
            <person name="Tomita Y."/>
            <person name="Ikushima S."/>
            <person name="Fujiwara D."/>
        </authorList>
    </citation>
    <scope>NUCLEOTIDE SEQUENCE [LARGE SCALE GENOMIC DNA]</scope>
    <source>
        <strain evidence="1 2">JCM 5805</strain>
    </source>
</reference>
<dbReference type="Proteomes" id="UP000031847">
    <property type="component" value="Unassembled WGS sequence"/>
</dbReference>
<protein>
    <submittedName>
        <fullName evidence="1">Uncharacterized protein</fullName>
    </submittedName>
</protein>
<dbReference type="AlphaFoldDB" id="A0A0B8QTG2"/>
<accession>A0A0B8QTG2</accession>
<dbReference type="EMBL" id="BBSI01000022">
    <property type="protein sequence ID" value="GAM80272.1"/>
    <property type="molecule type" value="Genomic_DNA"/>
</dbReference>
<proteinExistence type="predicted"/>
<evidence type="ECO:0000313" key="1">
    <source>
        <dbReference type="EMBL" id="GAM80272.1"/>
    </source>
</evidence>
<comment type="caution">
    <text evidence="1">The sequence shown here is derived from an EMBL/GenBank/DDBJ whole genome shotgun (WGS) entry which is preliminary data.</text>
</comment>
<name>A0A0B8QTG2_LACLL</name>
<evidence type="ECO:0000313" key="2">
    <source>
        <dbReference type="Proteomes" id="UP000031847"/>
    </source>
</evidence>
<sequence length="32" mass="3423">MQNHAPLDNAANDIAANLTALRSREFSSIPLA</sequence>